<comment type="caution">
    <text evidence="2">The sequence shown here is derived from an EMBL/GenBank/DDBJ whole genome shotgun (WGS) entry which is preliminary data.</text>
</comment>
<dbReference type="EMBL" id="BGZK01003584">
    <property type="protein sequence ID" value="GBP02769.1"/>
    <property type="molecule type" value="Genomic_DNA"/>
</dbReference>
<protein>
    <submittedName>
        <fullName evidence="2">Uncharacterized protein</fullName>
    </submittedName>
</protein>
<proteinExistence type="predicted"/>
<keyword evidence="3" id="KW-1185">Reference proteome</keyword>
<dbReference type="OrthoDB" id="7367179at2759"/>
<reference evidence="2 3" key="1">
    <citation type="journal article" date="2019" name="Commun. Biol.">
        <title>The bagworm genome reveals a unique fibroin gene that provides high tensile strength.</title>
        <authorList>
            <person name="Kono N."/>
            <person name="Nakamura H."/>
            <person name="Ohtoshi R."/>
            <person name="Tomita M."/>
            <person name="Numata K."/>
            <person name="Arakawa K."/>
        </authorList>
    </citation>
    <scope>NUCLEOTIDE SEQUENCE [LARGE SCALE GENOMIC DNA]</scope>
</reference>
<feature type="compositionally biased region" description="Low complexity" evidence="1">
    <location>
        <begin position="89"/>
        <end position="98"/>
    </location>
</feature>
<organism evidence="2 3">
    <name type="scientific">Eumeta variegata</name>
    <name type="common">Bagworm moth</name>
    <name type="synonym">Eumeta japonica</name>
    <dbReference type="NCBI Taxonomy" id="151549"/>
    <lineage>
        <taxon>Eukaryota</taxon>
        <taxon>Metazoa</taxon>
        <taxon>Ecdysozoa</taxon>
        <taxon>Arthropoda</taxon>
        <taxon>Hexapoda</taxon>
        <taxon>Insecta</taxon>
        <taxon>Pterygota</taxon>
        <taxon>Neoptera</taxon>
        <taxon>Endopterygota</taxon>
        <taxon>Lepidoptera</taxon>
        <taxon>Glossata</taxon>
        <taxon>Ditrysia</taxon>
        <taxon>Tineoidea</taxon>
        <taxon>Psychidae</taxon>
        <taxon>Oiketicinae</taxon>
        <taxon>Eumeta</taxon>
    </lineage>
</organism>
<sequence length="131" mass="14552">MKKLIQSLTKKSRDLSMNQKEQKKKLKLSPGDQHFANILEKSIAQRQNQNVLESEPNNLIGDTCSYYSDYSGNGSDITYCPDHDEESKNSSQDSNTSSPGLLLDEPSTSSGIYHGNLNEGRKRQANADPDS</sequence>
<feature type="region of interest" description="Disordered" evidence="1">
    <location>
        <begin position="75"/>
        <end position="131"/>
    </location>
</feature>
<evidence type="ECO:0000256" key="1">
    <source>
        <dbReference type="SAM" id="MobiDB-lite"/>
    </source>
</evidence>
<feature type="region of interest" description="Disordered" evidence="1">
    <location>
        <begin position="1"/>
        <end position="33"/>
    </location>
</feature>
<dbReference type="AlphaFoldDB" id="A0A4C1SKV6"/>
<accession>A0A4C1SKV6</accession>
<name>A0A4C1SKV6_EUMVA</name>
<dbReference type="Proteomes" id="UP000299102">
    <property type="component" value="Unassembled WGS sequence"/>
</dbReference>
<gene>
    <name evidence="2" type="ORF">EVAR_12749_1</name>
</gene>
<evidence type="ECO:0000313" key="3">
    <source>
        <dbReference type="Proteomes" id="UP000299102"/>
    </source>
</evidence>
<evidence type="ECO:0000313" key="2">
    <source>
        <dbReference type="EMBL" id="GBP02769.1"/>
    </source>
</evidence>